<keyword evidence="4 10" id="KW-0067">ATP-binding</keyword>
<dbReference type="RefSeq" id="WP_245035620.1">
    <property type="nucleotide sequence ID" value="NZ_CP095075.1"/>
</dbReference>
<dbReference type="PROSITE" id="PS00211">
    <property type="entry name" value="ABC_TRANSPORTER_1"/>
    <property type="match status" value="1"/>
</dbReference>
<name>A0ABY4HHB6_9BACI</name>
<dbReference type="Pfam" id="PF00664">
    <property type="entry name" value="ABC_membrane"/>
    <property type="match status" value="1"/>
</dbReference>
<evidence type="ECO:0000256" key="7">
    <source>
        <dbReference type="SAM" id="Phobius"/>
    </source>
</evidence>
<gene>
    <name evidence="10" type="ORF">MUO15_10245</name>
</gene>
<dbReference type="InterPro" id="IPR003439">
    <property type="entry name" value="ABC_transporter-like_ATP-bd"/>
</dbReference>
<evidence type="ECO:0000313" key="11">
    <source>
        <dbReference type="Proteomes" id="UP000830326"/>
    </source>
</evidence>
<evidence type="ECO:0000256" key="4">
    <source>
        <dbReference type="ARBA" id="ARBA00022840"/>
    </source>
</evidence>
<evidence type="ECO:0000256" key="2">
    <source>
        <dbReference type="ARBA" id="ARBA00022692"/>
    </source>
</evidence>
<proteinExistence type="predicted"/>
<feature type="transmembrane region" description="Helical" evidence="7">
    <location>
        <begin position="179"/>
        <end position="199"/>
    </location>
</feature>
<feature type="transmembrane region" description="Helical" evidence="7">
    <location>
        <begin position="21"/>
        <end position="43"/>
    </location>
</feature>
<dbReference type="SUPFAM" id="SSF52540">
    <property type="entry name" value="P-loop containing nucleoside triphosphate hydrolases"/>
    <property type="match status" value="1"/>
</dbReference>
<reference evidence="10" key="1">
    <citation type="submission" date="2022-04" db="EMBL/GenBank/DDBJ databases">
        <title>Halobacillus sp. isolated from saltern.</title>
        <authorList>
            <person name="Won M."/>
            <person name="Lee C.-M."/>
            <person name="Woen H.-Y."/>
            <person name="Kwon S.-W."/>
        </authorList>
    </citation>
    <scope>NUCLEOTIDE SEQUENCE</scope>
    <source>
        <strain evidence="10">SSHM10-5</strain>
    </source>
</reference>
<sequence>MKETTTKKLLMLFNKREKKKLIALFFMMIVAALFETIGIGLIVPFVGIVTNPGQIQDQAVLSYLYELFNFESSTEFIIFSVGGLLAVFILKNLYLLFFQYSQFRVILNQQVKLSRQLFQEYLKKPYTFHLQRNTADLLRNVNGEVSKVFQGIIMSSFQLATEVLVITCILVLLLFTSPIATLTAFTLLGGSVFIFFRFFRKKISALGEEQQKVSGTMIKWVNQGLGASKVVKVSGKESFFINAYTGQSQIKANNSRYMKMLEQVPRLFIETLLVSVVLITMVIIVIQGKDTADLISTMALFAMAAFRLMPSITRVVAMITTIKYSQPALTVVYDDLFLNKDNSSNIALDVKTGVINKGEKSFKDSIKLSNVSYRYPEQDVNSVKNVSLTIPIGESVAFIGESGAGKTTIVDIILGLFNPEKGSVTVDGKNIAHQKSLWQQKIGYIPQSIYLSDDTIRGNIAFGIERDNINDDEVWRALEQAQLKDFVKELPKQLDTAVGENGVRLSGGQRQRIGIARALYHNPEILFMDEATSALDNETEKEIMRAIDGLKGDKTLIIIAHRLSTIKNCDTVFKMSKGELVSIENKLQKSIM</sequence>
<organism evidence="10 11">
    <name type="scientific">Halobacillus amylolyticus</name>
    <dbReference type="NCBI Taxonomy" id="2932259"/>
    <lineage>
        <taxon>Bacteria</taxon>
        <taxon>Bacillati</taxon>
        <taxon>Bacillota</taxon>
        <taxon>Bacilli</taxon>
        <taxon>Bacillales</taxon>
        <taxon>Bacillaceae</taxon>
        <taxon>Halobacillus</taxon>
    </lineage>
</organism>
<dbReference type="InterPro" id="IPR017871">
    <property type="entry name" value="ABC_transporter-like_CS"/>
</dbReference>
<keyword evidence="2 7" id="KW-0812">Transmembrane</keyword>
<evidence type="ECO:0000313" key="10">
    <source>
        <dbReference type="EMBL" id="UOR13782.1"/>
    </source>
</evidence>
<feature type="transmembrane region" description="Helical" evidence="7">
    <location>
        <begin position="148"/>
        <end position="173"/>
    </location>
</feature>
<protein>
    <submittedName>
        <fullName evidence="10">ABC transporter ATP-binding protein/permease</fullName>
    </submittedName>
</protein>
<keyword evidence="11" id="KW-1185">Reference proteome</keyword>
<evidence type="ECO:0000259" key="8">
    <source>
        <dbReference type="PROSITE" id="PS50893"/>
    </source>
</evidence>
<dbReference type="SUPFAM" id="SSF90123">
    <property type="entry name" value="ABC transporter transmembrane region"/>
    <property type="match status" value="1"/>
</dbReference>
<dbReference type="Gene3D" id="1.20.1560.10">
    <property type="entry name" value="ABC transporter type 1, transmembrane domain"/>
    <property type="match status" value="1"/>
</dbReference>
<evidence type="ECO:0000259" key="9">
    <source>
        <dbReference type="PROSITE" id="PS50929"/>
    </source>
</evidence>
<dbReference type="PANTHER" id="PTHR24221">
    <property type="entry name" value="ATP-BINDING CASSETTE SUB-FAMILY B"/>
    <property type="match status" value="1"/>
</dbReference>
<dbReference type="GO" id="GO:0005524">
    <property type="term" value="F:ATP binding"/>
    <property type="evidence" value="ECO:0007669"/>
    <property type="project" value="UniProtKB-KW"/>
</dbReference>
<keyword evidence="3" id="KW-0547">Nucleotide-binding</keyword>
<dbReference type="EMBL" id="CP095075">
    <property type="protein sequence ID" value="UOR13782.1"/>
    <property type="molecule type" value="Genomic_DNA"/>
</dbReference>
<evidence type="ECO:0000256" key="6">
    <source>
        <dbReference type="ARBA" id="ARBA00023136"/>
    </source>
</evidence>
<evidence type="ECO:0000256" key="5">
    <source>
        <dbReference type="ARBA" id="ARBA00022989"/>
    </source>
</evidence>
<keyword evidence="6 7" id="KW-0472">Membrane</keyword>
<dbReference type="InterPro" id="IPR011527">
    <property type="entry name" value="ABC1_TM_dom"/>
</dbReference>
<dbReference type="InterPro" id="IPR003593">
    <property type="entry name" value="AAA+_ATPase"/>
</dbReference>
<dbReference type="PANTHER" id="PTHR24221:SF654">
    <property type="entry name" value="ATP-BINDING CASSETTE SUB-FAMILY B MEMBER 6"/>
    <property type="match status" value="1"/>
</dbReference>
<dbReference type="InterPro" id="IPR036640">
    <property type="entry name" value="ABC1_TM_sf"/>
</dbReference>
<feature type="transmembrane region" description="Helical" evidence="7">
    <location>
        <begin position="294"/>
        <end position="317"/>
    </location>
</feature>
<dbReference type="SMART" id="SM00382">
    <property type="entry name" value="AAA"/>
    <property type="match status" value="1"/>
</dbReference>
<feature type="domain" description="ABC transmembrane type-1" evidence="9">
    <location>
        <begin position="22"/>
        <end position="322"/>
    </location>
</feature>
<dbReference type="PROSITE" id="PS50893">
    <property type="entry name" value="ABC_TRANSPORTER_2"/>
    <property type="match status" value="1"/>
</dbReference>
<dbReference type="InterPro" id="IPR027417">
    <property type="entry name" value="P-loop_NTPase"/>
</dbReference>
<feature type="transmembrane region" description="Helical" evidence="7">
    <location>
        <begin position="76"/>
        <end position="97"/>
    </location>
</feature>
<dbReference type="PROSITE" id="PS50929">
    <property type="entry name" value="ABC_TM1F"/>
    <property type="match status" value="1"/>
</dbReference>
<dbReference type="Gene3D" id="3.40.50.300">
    <property type="entry name" value="P-loop containing nucleotide triphosphate hydrolases"/>
    <property type="match status" value="1"/>
</dbReference>
<keyword evidence="5 7" id="KW-1133">Transmembrane helix</keyword>
<dbReference type="Proteomes" id="UP000830326">
    <property type="component" value="Chromosome"/>
</dbReference>
<feature type="domain" description="ABC transporter" evidence="8">
    <location>
        <begin position="366"/>
        <end position="591"/>
    </location>
</feature>
<accession>A0ABY4HHB6</accession>
<dbReference type="InterPro" id="IPR039421">
    <property type="entry name" value="Type_1_exporter"/>
</dbReference>
<comment type="subcellular location">
    <subcellularLocation>
        <location evidence="1">Cell membrane</location>
        <topology evidence="1">Multi-pass membrane protein</topology>
    </subcellularLocation>
</comment>
<evidence type="ECO:0000256" key="1">
    <source>
        <dbReference type="ARBA" id="ARBA00004651"/>
    </source>
</evidence>
<evidence type="ECO:0000256" key="3">
    <source>
        <dbReference type="ARBA" id="ARBA00022741"/>
    </source>
</evidence>
<feature type="transmembrane region" description="Helical" evidence="7">
    <location>
        <begin position="267"/>
        <end position="288"/>
    </location>
</feature>
<dbReference type="Pfam" id="PF00005">
    <property type="entry name" value="ABC_tran"/>
    <property type="match status" value="1"/>
</dbReference>